<organism evidence="6 7">
    <name type="scientific">Astyanax mexicanus</name>
    <name type="common">Blind cave fish</name>
    <name type="synonym">Astyanax fasciatus mexicanus</name>
    <dbReference type="NCBI Taxonomy" id="7994"/>
    <lineage>
        <taxon>Eukaryota</taxon>
        <taxon>Metazoa</taxon>
        <taxon>Chordata</taxon>
        <taxon>Craniata</taxon>
        <taxon>Vertebrata</taxon>
        <taxon>Euteleostomi</taxon>
        <taxon>Actinopterygii</taxon>
        <taxon>Neopterygii</taxon>
        <taxon>Teleostei</taxon>
        <taxon>Ostariophysi</taxon>
        <taxon>Characiformes</taxon>
        <taxon>Characoidei</taxon>
        <taxon>Acestrorhamphidae</taxon>
        <taxon>Acestrorhamphinae</taxon>
        <taxon>Astyanax</taxon>
    </lineage>
</organism>
<dbReference type="InterPro" id="IPR039156">
    <property type="entry name" value="PHAF1/BROMI"/>
</dbReference>
<evidence type="ECO:0000256" key="1">
    <source>
        <dbReference type="SAM" id="MobiDB-lite"/>
    </source>
</evidence>
<dbReference type="Pfam" id="PF23431">
    <property type="entry name" value="BROMI_N"/>
    <property type="match status" value="1"/>
</dbReference>
<protein>
    <submittedName>
        <fullName evidence="6">TBC1 domain family, member 32</fullName>
    </submittedName>
</protein>
<dbReference type="InterPro" id="IPR032735">
    <property type="entry name" value="BROMI_M"/>
</dbReference>
<evidence type="ECO:0000259" key="3">
    <source>
        <dbReference type="Pfam" id="PF14961"/>
    </source>
</evidence>
<evidence type="ECO:0000256" key="2">
    <source>
        <dbReference type="SAM" id="Phobius"/>
    </source>
</evidence>
<evidence type="ECO:0000313" key="6">
    <source>
        <dbReference type="Ensembl" id="ENSAMXP00005040620.1"/>
    </source>
</evidence>
<evidence type="ECO:0000259" key="5">
    <source>
        <dbReference type="Pfam" id="PF23440"/>
    </source>
</evidence>
<dbReference type="PANTHER" id="PTHR13465">
    <property type="entry name" value="UPF0183 PROTEIN"/>
    <property type="match status" value="1"/>
</dbReference>
<dbReference type="Ensembl" id="ENSAMXT00005044230.1">
    <property type="protein sequence ID" value="ENSAMXP00005040620.1"/>
    <property type="gene ID" value="ENSAMXG00005019052.1"/>
</dbReference>
<reference evidence="6" key="1">
    <citation type="submission" date="2025-08" db="UniProtKB">
        <authorList>
            <consortium name="Ensembl"/>
        </authorList>
    </citation>
    <scope>IDENTIFICATION</scope>
</reference>
<keyword evidence="2" id="KW-0812">Transmembrane</keyword>
<sequence length="1015" mass="116358">MSQFSAEDEAELQCLLRQLLKSVKERISGAPSVECAEEILLHLEETDKNFHNYEFVKYLRQYVESTLGAVIEEETDNCTKGDGHVIGSGQDTLVHAVTRRTRESAQYKQMMQTLKQTMMVIVESLINKFEEDQLKKEEMHRKSQHEQSSSHYTDNCSDSDSSFNQSYAFIKQEQLQVISEKLDPSRPIEVRWEALQSLCCAPPSDVLSCESWTGLRRNLSAALADPDLSDKVLRFFAKTFSSSPLNVTREIYTSLVESLESDFMYHKIGFSTESAGVDVNRPDIARLLKQMRLMNDFQKEVTTFWIRHPEKYMEEIIESTLTLLSLHPEHGIGNHGSEKSLDPVHFVSLLDIKATWFTKWMHGYYSRTVVLRLLERKYKSVVSSRRFHKHILLIAELTGKCFYNSSQRSFYSAKELEYAFFVHSLCVLGRLLMYTNGRKLFPIKVRKRRDPVSLTDLVVILINIMYQHPNTSYAIHSTHTALPLPFLLNCRVAWEEVLLDNLLNFAATPKGLLLLQQTGAIHECVTYMFSRFTKKLQVSRCEKFGYGVMVTQVAATAPGIVALHSSGKFVAIVVELWSTLECGREDIRVVHPKSTPMDPIDRSCLKSFVTLVNLLSSPHAVWELLGHQALPNKIEYNLREMPTSIIDVMDRLIVISSDAKIHSLFNYEQSHTFGLRLLSVMCCSLDSLLLLESQYKLSDILLQSQKDNYIIDGLTVERNHLLVRMSVTGGPSERTLPPRALDKGSDPYPWPMFSSYPVPNCYVLDVTKASRSKQGKKLVYFFSMLPFLHFIFFFFSFFKYLFILTLWVLADLVERAVLHLSSSPANCFFSPAEYKGQCQFKGGNNCVPGVRSDRSLTRALLGYLRGGYPGHDWFASTVFLLMGGDVGRSLSLLLRFSRLLPSAFLWPPRVYSSVSTQYSPQAALTAPQQLCWLDQCFWNYLDWPEICQYLATCIILGPDYQVYMCIAVLKHLQQDILQHTQTQDLQVFLKVRSLFMRGVQRLPQNYFKALFSFYH</sequence>
<feature type="transmembrane region" description="Helical" evidence="2">
    <location>
        <begin position="778"/>
        <end position="810"/>
    </location>
</feature>
<accession>A0A8B9KRP3</accession>
<proteinExistence type="predicted"/>
<dbReference type="AlphaFoldDB" id="A0A8B9KRP3"/>
<dbReference type="Pfam" id="PF14961">
    <property type="entry name" value="BROMI"/>
    <property type="match status" value="2"/>
</dbReference>
<keyword evidence="2" id="KW-1133">Transmembrane helix</keyword>
<dbReference type="GO" id="GO:1905515">
    <property type="term" value="P:non-motile cilium assembly"/>
    <property type="evidence" value="ECO:0007669"/>
    <property type="project" value="TreeGrafter"/>
</dbReference>
<name>A0A8B9KRP3_ASTMX</name>
<feature type="domain" description="BROMI middle region" evidence="3">
    <location>
        <begin position="491"/>
        <end position="663"/>
    </location>
</feature>
<dbReference type="PANTHER" id="PTHR13465:SF3">
    <property type="entry name" value="PROTEIN BROAD-MINDED"/>
    <property type="match status" value="1"/>
</dbReference>
<feature type="domain" description="BROMI middle region" evidence="3">
    <location>
        <begin position="173"/>
        <end position="475"/>
    </location>
</feature>
<feature type="domain" description="BROMI N-terminal" evidence="4">
    <location>
        <begin position="12"/>
        <end position="138"/>
    </location>
</feature>
<dbReference type="InterPro" id="IPR055392">
    <property type="entry name" value="BROMI_C"/>
</dbReference>
<feature type="region of interest" description="Disordered" evidence="1">
    <location>
        <begin position="136"/>
        <end position="159"/>
    </location>
</feature>
<feature type="domain" description="BROMI C-terminal Rab TBC-like" evidence="5">
    <location>
        <begin position="854"/>
        <end position="917"/>
    </location>
</feature>
<feature type="domain" description="BROMI C-terminal Rab TBC-like" evidence="5">
    <location>
        <begin position="926"/>
        <end position="993"/>
    </location>
</feature>
<evidence type="ECO:0000259" key="4">
    <source>
        <dbReference type="Pfam" id="PF23431"/>
    </source>
</evidence>
<keyword evidence="2" id="KW-0472">Membrane</keyword>
<evidence type="ECO:0000313" key="7">
    <source>
        <dbReference type="Proteomes" id="UP000694621"/>
    </source>
</evidence>
<dbReference type="Pfam" id="PF23440">
    <property type="entry name" value="BROMI_C"/>
    <property type="match status" value="3"/>
</dbReference>
<dbReference type="InterPro" id="IPR055391">
    <property type="entry name" value="BROMI_N"/>
</dbReference>
<feature type="compositionally biased region" description="Basic and acidic residues" evidence="1">
    <location>
        <begin position="136"/>
        <end position="145"/>
    </location>
</feature>
<feature type="domain" description="BROMI C-terminal Rab TBC-like" evidence="5">
    <location>
        <begin position="681"/>
        <end position="838"/>
    </location>
</feature>
<dbReference type="Proteomes" id="UP000694621">
    <property type="component" value="Unplaced"/>
</dbReference>
<feature type="compositionally biased region" description="Polar residues" evidence="1">
    <location>
        <begin position="146"/>
        <end position="159"/>
    </location>
</feature>